<evidence type="ECO:0008006" key="5">
    <source>
        <dbReference type="Google" id="ProtNLM"/>
    </source>
</evidence>
<evidence type="ECO:0000313" key="3">
    <source>
        <dbReference type="EMBL" id="CAH2395774.1"/>
    </source>
</evidence>
<feature type="signal peptide" evidence="2">
    <location>
        <begin position="1"/>
        <end position="31"/>
    </location>
</feature>
<keyword evidence="4" id="KW-1185">Reference proteome</keyword>
<proteinExistence type="predicted"/>
<gene>
    <name evidence="3" type="ORF">MES4922_130152</name>
</gene>
<reference evidence="3" key="1">
    <citation type="submission" date="2022-03" db="EMBL/GenBank/DDBJ databases">
        <authorList>
            <person name="Brunel B."/>
        </authorList>
    </citation>
    <scope>NUCLEOTIDE SEQUENCE</scope>
    <source>
        <strain evidence="3">STM4922sample</strain>
    </source>
</reference>
<dbReference type="Proteomes" id="UP001152604">
    <property type="component" value="Unassembled WGS sequence"/>
</dbReference>
<feature type="chain" id="PRO_5046019412" description="Twin-arginine translocation signal domain-containing protein" evidence="2">
    <location>
        <begin position="32"/>
        <end position="77"/>
    </location>
</feature>
<dbReference type="RefSeq" id="WP_254023528.1">
    <property type="nucleotide sequence ID" value="NZ_CAKXZS010000005.1"/>
</dbReference>
<comment type="caution">
    <text evidence="3">The sequence shown here is derived from an EMBL/GenBank/DDBJ whole genome shotgun (WGS) entry which is preliminary data.</text>
</comment>
<dbReference type="EMBL" id="CAKXZS010000005">
    <property type="protein sequence ID" value="CAH2395774.1"/>
    <property type="molecule type" value="Genomic_DNA"/>
</dbReference>
<organism evidence="3 4">
    <name type="scientific">Mesorhizobium ventifaucium</name>
    <dbReference type="NCBI Taxonomy" id="666020"/>
    <lineage>
        <taxon>Bacteria</taxon>
        <taxon>Pseudomonadati</taxon>
        <taxon>Pseudomonadota</taxon>
        <taxon>Alphaproteobacteria</taxon>
        <taxon>Hyphomicrobiales</taxon>
        <taxon>Phyllobacteriaceae</taxon>
        <taxon>Mesorhizobium</taxon>
    </lineage>
</organism>
<dbReference type="NCBIfam" id="TIGR01409">
    <property type="entry name" value="TAT_signal_seq"/>
    <property type="match status" value="1"/>
</dbReference>
<name>A0ABM9DIU2_9HYPH</name>
<dbReference type="InterPro" id="IPR006311">
    <property type="entry name" value="TAT_signal"/>
</dbReference>
<evidence type="ECO:0000313" key="4">
    <source>
        <dbReference type="Proteomes" id="UP001152604"/>
    </source>
</evidence>
<evidence type="ECO:0000256" key="1">
    <source>
        <dbReference type="SAM" id="MobiDB-lite"/>
    </source>
</evidence>
<evidence type="ECO:0000256" key="2">
    <source>
        <dbReference type="SAM" id="SignalP"/>
    </source>
</evidence>
<feature type="region of interest" description="Disordered" evidence="1">
    <location>
        <begin position="25"/>
        <end position="50"/>
    </location>
</feature>
<dbReference type="InterPro" id="IPR019546">
    <property type="entry name" value="TAT_signal_bac_arc"/>
</dbReference>
<dbReference type="PROSITE" id="PS51318">
    <property type="entry name" value="TAT"/>
    <property type="match status" value="1"/>
</dbReference>
<accession>A0ABM9DIU2</accession>
<keyword evidence="2" id="KW-0732">Signal</keyword>
<sequence>MQIIQSRRRFLAGLSAAGAVGLVGAATPASAEPPPETSRIRLSRPSASASHRNLSRRICCMPRVSRMWIMSRPSLAL</sequence>
<protein>
    <recommendedName>
        <fullName evidence="5">Twin-arginine translocation signal domain-containing protein</fullName>
    </recommendedName>
</protein>